<dbReference type="EMBL" id="WCTR01000008">
    <property type="protein sequence ID" value="KAB4211854.1"/>
    <property type="molecule type" value="Genomic_DNA"/>
</dbReference>
<evidence type="ECO:0000313" key="7">
    <source>
        <dbReference type="Proteomes" id="UP000283601"/>
    </source>
</evidence>
<protein>
    <submittedName>
        <fullName evidence="5">Adenine methyltransferase</fullName>
    </submittedName>
</protein>
<proteinExistence type="predicted"/>
<evidence type="ECO:0000313" key="11">
    <source>
        <dbReference type="Proteomes" id="UP000487221"/>
    </source>
</evidence>
<dbReference type="GO" id="GO:0009307">
    <property type="term" value="P:DNA restriction-modification system"/>
    <property type="evidence" value="ECO:0007669"/>
    <property type="project" value="InterPro"/>
</dbReference>
<evidence type="ECO:0000313" key="12">
    <source>
        <dbReference type="Proteomes" id="UP001196342"/>
    </source>
</evidence>
<evidence type="ECO:0000313" key="9">
    <source>
        <dbReference type="Proteomes" id="UP000432488"/>
    </source>
</evidence>
<evidence type="ECO:0000313" key="1">
    <source>
        <dbReference type="EMBL" id="KAB4087841.1"/>
    </source>
</evidence>
<dbReference type="Proteomes" id="UP001196342">
    <property type="component" value="Unassembled WGS sequence"/>
</dbReference>
<dbReference type="EMBL" id="WCUV01000016">
    <property type="protein sequence ID" value="KAB4087841.1"/>
    <property type="molecule type" value="Genomic_DNA"/>
</dbReference>
<accession>A0A139KAB4</accession>
<dbReference type="GO" id="GO:0009007">
    <property type="term" value="F:site-specific DNA-methyltransferase (adenine-specific) activity"/>
    <property type="evidence" value="ECO:0007669"/>
    <property type="project" value="InterPro"/>
</dbReference>
<dbReference type="Proteomes" id="UP000283601">
    <property type="component" value="Unassembled WGS sequence"/>
</dbReference>
<evidence type="ECO:0000313" key="6">
    <source>
        <dbReference type="EMBL" id="RHE23173.1"/>
    </source>
</evidence>
<evidence type="ECO:0000313" key="3">
    <source>
        <dbReference type="EMBL" id="KAB4211854.1"/>
    </source>
</evidence>
<dbReference type="EMBL" id="QSJZ01000007">
    <property type="protein sequence ID" value="RHE23173.1"/>
    <property type="molecule type" value="Genomic_DNA"/>
</dbReference>
<dbReference type="Proteomes" id="UP000432488">
    <property type="component" value="Unassembled WGS sequence"/>
</dbReference>
<dbReference type="EMBL" id="QRTH01000002">
    <property type="protein sequence ID" value="RGQ53265.1"/>
    <property type="molecule type" value="Genomic_DNA"/>
</dbReference>
<dbReference type="InterPro" id="IPR008593">
    <property type="entry name" value="Dam_MeTrfase"/>
</dbReference>
<keyword evidence="5" id="KW-0808">Transferase</keyword>
<organism evidence="5 8">
    <name type="scientific">Bacteroides uniformis</name>
    <dbReference type="NCBI Taxonomy" id="820"/>
    <lineage>
        <taxon>Bacteria</taxon>
        <taxon>Pseudomonadati</taxon>
        <taxon>Bacteroidota</taxon>
        <taxon>Bacteroidia</taxon>
        <taxon>Bacteroidales</taxon>
        <taxon>Bacteroidaceae</taxon>
        <taxon>Bacteroides</taxon>
    </lineage>
</organism>
<evidence type="ECO:0000313" key="8">
    <source>
        <dbReference type="Proteomes" id="UP000283680"/>
    </source>
</evidence>
<reference evidence="7 8" key="1">
    <citation type="submission" date="2018-08" db="EMBL/GenBank/DDBJ databases">
        <title>A genome reference for cultivated species of the human gut microbiota.</title>
        <authorList>
            <person name="Zou Y."/>
            <person name="Xue W."/>
            <person name="Luo G."/>
        </authorList>
    </citation>
    <scope>NUCLEOTIDE SEQUENCE [LARGE SCALE GENOMIC DNA]</scope>
    <source>
        <strain evidence="5 8">AF28-11</strain>
        <strain evidence="6 7">AM29-12AC</strain>
    </source>
</reference>
<comment type="caution">
    <text evidence="5">The sequence shown here is derived from an EMBL/GenBank/DDBJ whole genome shotgun (WGS) entry which is preliminary data.</text>
</comment>
<dbReference type="EMBL" id="WCTY01000042">
    <property type="protein sequence ID" value="KAB4180484.1"/>
    <property type="molecule type" value="Genomic_DNA"/>
</dbReference>
<evidence type="ECO:0000313" key="5">
    <source>
        <dbReference type="EMBL" id="RGQ53265.1"/>
    </source>
</evidence>
<dbReference type="Pfam" id="PF05869">
    <property type="entry name" value="Dam"/>
    <property type="match status" value="1"/>
</dbReference>
<evidence type="ECO:0000313" key="10">
    <source>
        <dbReference type="Proteomes" id="UP000466952"/>
    </source>
</evidence>
<keyword evidence="5" id="KW-0489">Methyltransferase</keyword>
<dbReference type="Proteomes" id="UP000283680">
    <property type="component" value="Unassembled WGS sequence"/>
</dbReference>
<reference evidence="4 12" key="3">
    <citation type="submission" date="2020-12" db="EMBL/GenBank/DDBJ databases">
        <title>Microorganisms.</title>
        <authorList>
            <person name="Matos J."/>
            <person name="Faleiro L."/>
            <person name="Duarte I."/>
        </authorList>
    </citation>
    <scope>NUCLEOTIDE SEQUENCE [LARGE SCALE GENOMIC DNA]</scope>
    <source>
        <strain evidence="4 12">PtFD3Pch2</strain>
    </source>
</reference>
<dbReference type="EMBL" id="JAFBJK010000002">
    <property type="protein sequence ID" value="MBT8725032.1"/>
    <property type="molecule type" value="Genomic_DNA"/>
</dbReference>
<keyword evidence="12" id="KW-1185">Reference proteome</keyword>
<gene>
    <name evidence="6" type="ORF">DW758_10130</name>
    <name evidence="5" type="ORF">DWY92_06195</name>
    <name evidence="3" type="ORF">GAP55_12825</name>
    <name evidence="2" type="ORF">GAQ44_19820</name>
    <name evidence="1" type="ORF">GAQ56_18445</name>
    <name evidence="4" type="ORF">JQN06_02435</name>
</gene>
<evidence type="ECO:0000313" key="4">
    <source>
        <dbReference type="EMBL" id="MBT8725032.1"/>
    </source>
</evidence>
<dbReference type="AlphaFoldDB" id="A0A139KAB4"/>
<dbReference type="GO" id="GO:0032259">
    <property type="term" value="P:methylation"/>
    <property type="evidence" value="ECO:0007669"/>
    <property type="project" value="UniProtKB-KW"/>
</dbReference>
<reference evidence="9 10" key="2">
    <citation type="journal article" date="2019" name="Nat. Med.">
        <title>A library of human gut bacterial isolates paired with longitudinal multiomics data enables mechanistic microbiome research.</title>
        <authorList>
            <person name="Poyet M."/>
            <person name="Groussin M."/>
            <person name="Gibbons S.M."/>
            <person name="Avila-Pacheco J."/>
            <person name="Jiang X."/>
            <person name="Kearney S.M."/>
            <person name="Perrotta A.R."/>
            <person name="Berdy B."/>
            <person name="Zhao S."/>
            <person name="Lieberman T.D."/>
            <person name="Swanson P.K."/>
            <person name="Smith M."/>
            <person name="Roesemann S."/>
            <person name="Alexander J.E."/>
            <person name="Rich S.A."/>
            <person name="Livny J."/>
            <person name="Vlamakis H."/>
            <person name="Clish C."/>
            <person name="Bullock K."/>
            <person name="Deik A."/>
            <person name="Scott J."/>
            <person name="Pierce K.A."/>
            <person name="Xavier R.J."/>
            <person name="Alm E.J."/>
        </authorList>
    </citation>
    <scope>NUCLEOTIDE SEQUENCE [LARGE SCALE GENOMIC DNA]</scope>
    <source>
        <strain evidence="3 10">BIOML-A11</strain>
        <strain evidence="2 11">BIOML-A19</strain>
        <strain evidence="1 9">BIOML-A42</strain>
    </source>
</reference>
<name>A0A139KAB4_BACUN</name>
<dbReference type="Proteomes" id="UP000487221">
    <property type="component" value="Unassembled WGS sequence"/>
</dbReference>
<dbReference type="GO" id="GO:0003677">
    <property type="term" value="F:DNA binding"/>
    <property type="evidence" value="ECO:0007669"/>
    <property type="project" value="InterPro"/>
</dbReference>
<dbReference type="RefSeq" id="WP_004293602.1">
    <property type="nucleotide sequence ID" value="NZ_CACRTC010000020.1"/>
</dbReference>
<dbReference type="Proteomes" id="UP000466952">
    <property type="component" value="Unassembled WGS sequence"/>
</dbReference>
<evidence type="ECO:0000313" key="2">
    <source>
        <dbReference type="EMBL" id="KAB4180484.1"/>
    </source>
</evidence>
<dbReference type="GeneID" id="98672105"/>
<sequence length="163" mass="18421">MDVTFEGKSSTGKNEWLTPPCLLRRLGPFDLDPCSPVNRPWDTARHHYTIEDDGLQQPWFGRVFCNPPYDTALIVRFIRRCVEHRNAVALTFARTDTRLFHELIFPNADSILFIKGRLSFYHVTGEQGGTAGAPSCLIAFNKENTAVLETCGIDGKLVKPRLQ</sequence>